<dbReference type="Gene3D" id="2.60.120.260">
    <property type="entry name" value="Galactose-binding domain-like"/>
    <property type="match status" value="1"/>
</dbReference>
<dbReference type="PANTHER" id="PTHR46331:SF2">
    <property type="entry name" value="VALACYCLOVIR HYDROLASE"/>
    <property type="match status" value="1"/>
</dbReference>
<comment type="caution">
    <text evidence="3">The sequence shown here is derived from an EMBL/GenBank/DDBJ whole genome shotgun (WGS) entry which is preliminary data.</text>
</comment>
<evidence type="ECO:0000313" key="3">
    <source>
        <dbReference type="EMBL" id="MBC8755072.1"/>
    </source>
</evidence>
<keyword evidence="3" id="KW-0378">Hydrolase</keyword>
<proteinExistence type="predicted"/>
<keyword evidence="4" id="KW-1185">Reference proteome</keyword>
<dbReference type="PANTHER" id="PTHR46331">
    <property type="entry name" value="VALACYCLOVIR HYDROLASE"/>
    <property type="match status" value="1"/>
</dbReference>
<evidence type="ECO:0000259" key="2">
    <source>
        <dbReference type="Pfam" id="PF00561"/>
    </source>
</evidence>
<dbReference type="Proteomes" id="UP000619238">
    <property type="component" value="Unassembled WGS sequence"/>
</dbReference>
<sequence>MHKIFFKFIQRFFFISFFINVHALTAQSFGYLNQKVDVSVHQNKAFKFSASIRKDTSDKYASTYLYLTLSNSLTKGKSLLFESTENMPVSKNWQTFTIDGTIDPTATSLLFGMTCMNHGKYFFDNFKLEIQNEDGVWEEISIINPSFEDNLDTKKPVWGNTSMDSNREFTAKITNENPNSGNYCLKIELKDFYGSNDENGAFVYVNGVKLYYEIYGEGSPLLLLHGAGQSINAFKDQIDFFSKHYKVIALDSRGRGRSTDNDEELTYVNQAKDVKEFLDELKLDAVDIIGWSDGGIIGLIFAMEHPEKVKKLVAMGANIHPDGLFPQRLKEHKETLKKLEIDEKSKKTINYKIYKQLINYPQLKFEDLKKIVSPTLIMAGDHDVITDLHTVKIFQSIPKANLAIFPSETHWFPAANPTLFNNTVFDFLQKDFKKPNRY</sequence>
<organism evidence="3 4">
    <name type="scientific">Kordia aestuariivivens</name>
    <dbReference type="NCBI Taxonomy" id="2759037"/>
    <lineage>
        <taxon>Bacteria</taxon>
        <taxon>Pseudomonadati</taxon>
        <taxon>Bacteroidota</taxon>
        <taxon>Flavobacteriia</taxon>
        <taxon>Flavobacteriales</taxon>
        <taxon>Flavobacteriaceae</taxon>
        <taxon>Kordia</taxon>
    </lineage>
</organism>
<evidence type="ECO:0000256" key="1">
    <source>
        <dbReference type="SAM" id="SignalP"/>
    </source>
</evidence>
<dbReference type="RefSeq" id="WP_187562119.1">
    <property type="nucleotide sequence ID" value="NZ_JACGWS010000005.1"/>
</dbReference>
<protein>
    <submittedName>
        <fullName evidence="3">Alpha/beta hydrolase</fullName>
    </submittedName>
</protein>
<feature type="chain" id="PRO_5045321232" evidence="1">
    <location>
        <begin position="24"/>
        <end position="438"/>
    </location>
</feature>
<name>A0ABR7Q937_9FLAO</name>
<reference evidence="3 4" key="1">
    <citation type="submission" date="2020-07" db="EMBL/GenBank/DDBJ databases">
        <title>Description of Kordia aestuariivivens sp. nov., isolated from a tidal flat.</title>
        <authorList>
            <person name="Park S."/>
            <person name="Yoon J.-H."/>
        </authorList>
    </citation>
    <scope>NUCLEOTIDE SEQUENCE [LARGE SCALE GENOMIC DNA]</scope>
    <source>
        <strain evidence="3 4">YSTF-M3</strain>
    </source>
</reference>
<evidence type="ECO:0000313" key="4">
    <source>
        <dbReference type="Proteomes" id="UP000619238"/>
    </source>
</evidence>
<accession>A0ABR7Q937</accession>
<feature type="signal peptide" evidence="1">
    <location>
        <begin position="1"/>
        <end position="23"/>
    </location>
</feature>
<dbReference type="EMBL" id="JACGWS010000005">
    <property type="protein sequence ID" value="MBC8755072.1"/>
    <property type="molecule type" value="Genomic_DNA"/>
</dbReference>
<dbReference type="SUPFAM" id="SSF53474">
    <property type="entry name" value="alpha/beta-Hydrolases"/>
    <property type="match status" value="1"/>
</dbReference>
<dbReference type="GO" id="GO:0016787">
    <property type="term" value="F:hydrolase activity"/>
    <property type="evidence" value="ECO:0007669"/>
    <property type="project" value="UniProtKB-KW"/>
</dbReference>
<dbReference type="PRINTS" id="PR00111">
    <property type="entry name" value="ABHYDROLASE"/>
</dbReference>
<dbReference type="InterPro" id="IPR000073">
    <property type="entry name" value="AB_hydrolase_1"/>
</dbReference>
<dbReference type="Pfam" id="PF00561">
    <property type="entry name" value="Abhydrolase_1"/>
    <property type="match status" value="1"/>
</dbReference>
<keyword evidence="1" id="KW-0732">Signal</keyword>
<feature type="domain" description="AB hydrolase-1" evidence="2">
    <location>
        <begin position="220"/>
        <end position="322"/>
    </location>
</feature>
<dbReference type="InterPro" id="IPR029058">
    <property type="entry name" value="AB_hydrolase_fold"/>
</dbReference>
<gene>
    <name evidence="3" type="ORF">H2O64_10340</name>
</gene>
<dbReference type="Gene3D" id="3.40.50.1820">
    <property type="entry name" value="alpha/beta hydrolase"/>
    <property type="match status" value="1"/>
</dbReference>